<name>A0A5A7SSZ0_CUCMM</name>
<dbReference type="AlphaFoldDB" id="A0A5A7SSZ0"/>
<dbReference type="Pfam" id="PF01585">
    <property type="entry name" value="G-patch"/>
    <property type="match status" value="1"/>
</dbReference>
<accession>A0A5A7SSZ0</accession>
<evidence type="ECO:0000259" key="1">
    <source>
        <dbReference type="PROSITE" id="PS50174"/>
    </source>
</evidence>
<dbReference type="InterPro" id="IPR000467">
    <property type="entry name" value="G_patch_dom"/>
</dbReference>
<evidence type="ECO:0000313" key="2">
    <source>
        <dbReference type="EMBL" id="KAA0034090.1"/>
    </source>
</evidence>
<evidence type="ECO:0000313" key="3">
    <source>
        <dbReference type="Proteomes" id="UP000321393"/>
    </source>
</evidence>
<dbReference type="GO" id="GO:0003676">
    <property type="term" value="F:nucleic acid binding"/>
    <property type="evidence" value="ECO:0007669"/>
    <property type="project" value="InterPro"/>
</dbReference>
<protein>
    <submittedName>
        <fullName evidence="2">G patch domain and ankyrin repeat-containing protein 1-like protein isoform X1</fullName>
    </submittedName>
</protein>
<gene>
    <name evidence="2" type="ORF">E6C27_scaffold65G00780</name>
</gene>
<dbReference type="PANTHER" id="PTHR20923">
    <property type="entry name" value="BAT4 PROTEIN-RELATED"/>
    <property type="match status" value="1"/>
</dbReference>
<dbReference type="OrthoDB" id="1739817at2759"/>
<dbReference type="PANTHER" id="PTHR20923:SF1">
    <property type="entry name" value="G PATCH DOMAIN AND ANKYRIN REPEAT-CONTAINING PROTEIN 1"/>
    <property type="match status" value="1"/>
</dbReference>
<dbReference type="EMBL" id="SSTE01020484">
    <property type="protein sequence ID" value="KAA0034090.1"/>
    <property type="molecule type" value="Genomic_DNA"/>
</dbReference>
<organism evidence="2 3">
    <name type="scientific">Cucumis melo var. makuwa</name>
    <name type="common">Oriental melon</name>
    <dbReference type="NCBI Taxonomy" id="1194695"/>
    <lineage>
        <taxon>Eukaryota</taxon>
        <taxon>Viridiplantae</taxon>
        <taxon>Streptophyta</taxon>
        <taxon>Embryophyta</taxon>
        <taxon>Tracheophyta</taxon>
        <taxon>Spermatophyta</taxon>
        <taxon>Magnoliopsida</taxon>
        <taxon>eudicotyledons</taxon>
        <taxon>Gunneridae</taxon>
        <taxon>Pentapetalae</taxon>
        <taxon>rosids</taxon>
        <taxon>fabids</taxon>
        <taxon>Cucurbitales</taxon>
        <taxon>Cucurbitaceae</taxon>
        <taxon>Benincaseae</taxon>
        <taxon>Cucumis</taxon>
    </lineage>
</organism>
<reference evidence="2 3" key="1">
    <citation type="submission" date="2019-08" db="EMBL/GenBank/DDBJ databases">
        <title>Draft genome sequences of two oriental melons (Cucumis melo L. var makuwa).</title>
        <authorList>
            <person name="Kwon S.-Y."/>
        </authorList>
    </citation>
    <scope>NUCLEOTIDE SEQUENCE [LARGE SCALE GENOMIC DNA]</scope>
    <source>
        <strain evidence="3">cv. SW 3</strain>
        <tissue evidence="2">Leaf</tissue>
    </source>
</reference>
<feature type="domain" description="G-patch" evidence="1">
    <location>
        <begin position="28"/>
        <end position="58"/>
    </location>
</feature>
<proteinExistence type="predicted"/>
<comment type="caution">
    <text evidence="2">The sequence shown here is derived from an EMBL/GenBank/DDBJ whole genome shotgun (WGS) entry which is preliminary data.</text>
</comment>
<dbReference type="Proteomes" id="UP000321393">
    <property type="component" value="Unassembled WGS sequence"/>
</dbReference>
<dbReference type="PROSITE" id="PS50174">
    <property type="entry name" value="G_PATCH"/>
    <property type="match status" value="1"/>
</dbReference>
<sequence>MWASGVEGGIMDLESGPGGSVSAAAIDSSNIGFQLLKKHGWREGTGLGVSEQLYIPIGAPYCIHLLGMEKLPARDGQGGKSLI</sequence>
<dbReference type="InterPro" id="IPR039146">
    <property type="entry name" value="GPANK1"/>
</dbReference>